<name>A0A3A4A2I5_9ACTN</name>
<protein>
    <submittedName>
        <fullName evidence="2">Uncharacterized protein</fullName>
    </submittedName>
</protein>
<gene>
    <name evidence="2" type="ORF">D5H75_35530</name>
</gene>
<reference evidence="2 3" key="1">
    <citation type="submission" date="2018-09" db="EMBL/GenBank/DDBJ databases">
        <title>YIM 75507 draft genome.</title>
        <authorList>
            <person name="Tang S."/>
            <person name="Feng Y."/>
        </authorList>
    </citation>
    <scope>NUCLEOTIDE SEQUENCE [LARGE SCALE GENOMIC DNA]</scope>
    <source>
        <strain evidence="2 3">YIM 75507</strain>
    </source>
</reference>
<dbReference type="AlphaFoldDB" id="A0A3A4A2I5"/>
<organism evidence="2 3">
    <name type="scientific">Bailinhaonella thermotolerans</name>
    <dbReference type="NCBI Taxonomy" id="1070861"/>
    <lineage>
        <taxon>Bacteria</taxon>
        <taxon>Bacillati</taxon>
        <taxon>Actinomycetota</taxon>
        <taxon>Actinomycetes</taxon>
        <taxon>Streptosporangiales</taxon>
        <taxon>Streptosporangiaceae</taxon>
        <taxon>Bailinhaonella</taxon>
    </lineage>
</organism>
<evidence type="ECO:0000313" key="2">
    <source>
        <dbReference type="EMBL" id="RJL22530.1"/>
    </source>
</evidence>
<dbReference type="Proteomes" id="UP000265768">
    <property type="component" value="Unassembled WGS sequence"/>
</dbReference>
<dbReference type="EMBL" id="QZEY01000022">
    <property type="protein sequence ID" value="RJL22530.1"/>
    <property type="molecule type" value="Genomic_DNA"/>
</dbReference>
<evidence type="ECO:0000313" key="3">
    <source>
        <dbReference type="Proteomes" id="UP000265768"/>
    </source>
</evidence>
<evidence type="ECO:0000256" key="1">
    <source>
        <dbReference type="SAM" id="MobiDB-lite"/>
    </source>
</evidence>
<dbReference type="RefSeq" id="WP_119930988.1">
    <property type="nucleotide sequence ID" value="NZ_QZEY01000022.1"/>
</dbReference>
<comment type="caution">
    <text evidence="2">The sequence shown here is derived from an EMBL/GenBank/DDBJ whole genome shotgun (WGS) entry which is preliminary data.</text>
</comment>
<feature type="region of interest" description="Disordered" evidence="1">
    <location>
        <begin position="1"/>
        <end position="24"/>
    </location>
</feature>
<keyword evidence="3" id="KW-1185">Reference proteome</keyword>
<sequence>MDFALAPGAPAKPVPGTPIPEVAGPREETLAGAARLAGARRGIKVVPTDGAGLPGAEFAAAGGLLPGPHALLPGPAFEDWLDARS</sequence>
<accession>A0A3A4A2I5</accession>
<proteinExistence type="predicted"/>